<comment type="pathway">
    <text evidence="2 11">Amino-acid biosynthesis; L-methionine biosynthesis via de novo pathway; L-methionine from L-homocysteine (MetE route): step 1/1.</text>
</comment>
<keyword evidence="9 11" id="KW-0862">Zinc</keyword>
<evidence type="ECO:0000256" key="9">
    <source>
        <dbReference type="ARBA" id="ARBA00022833"/>
    </source>
</evidence>
<dbReference type="NCBIfam" id="NF003556">
    <property type="entry name" value="PRK05222.1"/>
    <property type="match status" value="1"/>
</dbReference>
<reference evidence="17 18" key="1">
    <citation type="submission" date="2019-03" db="EMBL/GenBank/DDBJ databases">
        <title>Genomics of glacier-inhabiting Cryobacterium strains.</title>
        <authorList>
            <person name="Liu Q."/>
            <person name="Xin Y.-H."/>
        </authorList>
    </citation>
    <scope>NUCLEOTIDE SEQUENCE [LARGE SCALE GENOMIC DNA]</scope>
    <source>
        <strain evidence="17 18">MDT1-3</strain>
    </source>
</reference>
<dbReference type="SUPFAM" id="SSF51726">
    <property type="entry name" value="UROD/MetE-like"/>
    <property type="match status" value="2"/>
</dbReference>
<dbReference type="CDD" id="cd03311">
    <property type="entry name" value="CIMS_C_terminal_like"/>
    <property type="match status" value="1"/>
</dbReference>
<feature type="binding site" evidence="11">
    <location>
        <position position="124"/>
    </location>
    <ligand>
        <name>5-methyltetrahydropteroyltri-L-glutamate</name>
        <dbReference type="ChEBI" id="CHEBI:58207"/>
    </ligand>
</feature>
<dbReference type="RefSeq" id="WP_134566804.1">
    <property type="nucleotide sequence ID" value="NZ_SOFP01000043.1"/>
</dbReference>
<feature type="binding site" evidence="11">
    <location>
        <position position="501"/>
    </location>
    <ligand>
        <name>L-homocysteine</name>
        <dbReference type="ChEBI" id="CHEBI:58199"/>
    </ligand>
</feature>
<feature type="binding site" evidence="11">
    <location>
        <position position="658"/>
    </location>
    <ligand>
        <name>Zn(2+)</name>
        <dbReference type="ChEBI" id="CHEBI:29105"/>
        <note>catalytic</note>
    </ligand>
</feature>
<dbReference type="EC" id="2.1.1.14" evidence="11"/>
<evidence type="ECO:0000256" key="1">
    <source>
        <dbReference type="ARBA" id="ARBA00002777"/>
    </source>
</evidence>
<comment type="caution">
    <text evidence="11">Lacks conserved residue(s) required for the propagation of feature annotation.</text>
</comment>
<evidence type="ECO:0000313" key="18">
    <source>
        <dbReference type="Proteomes" id="UP000298412"/>
    </source>
</evidence>
<keyword evidence="4 11" id="KW-0489">Methyltransferase</keyword>
<dbReference type="AlphaFoldDB" id="A0A4R8WWW2"/>
<evidence type="ECO:0000256" key="3">
    <source>
        <dbReference type="ARBA" id="ARBA00009553"/>
    </source>
</evidence>
<dbReference type="EMBL" id="SOFP01000043">
    <property type="protein sequence ID" value="TFC16210.1"/>
    <property type="molecule type" value="Genomic_DNA"/>
</dbReference>
<dbReference type="Pfam" id="PF01717">
    <property type="entry name" value="Meth_synt_2"/>
    <property type="match status" value="1"/>
</dbReference>
<feature type="binding site" evidence="12">
    <location>
        <position position="129"/>
    </location>
    <ligand>
        <name>5-methyltetrahydropteroyltri-L-glutamate</name>
        <dbReference type="ChEBI" id="CHEBI:58207"/>
    </ligand>
</feature>
<feature type="binding site" evidence="11 12">
    <location>
        <begin position="448"/>
        <end position="450"/>
    </location>
    <ligand>
        <name>L-homocysteine</name>
        <dbReference type="ChEBI" id="CHEBI:58199"/>
    </ligand>
</feature>
<keyword evidence="7 11" id="KW-0479">Metal-binding</keyword>
<feature type="active site" description="Proton donor" evidence="11 14">
    <location>
        <position position="711"/>
    </location>
</feature>
<dbReference type="InterPro" id="IPR006276">
    <property type="entry name" value="Cobalamin-indep_Met_synthase"/>
</dbReference>
<dbReference type="OrthoDB" id="244285at2"/>
<evidence type="ECO:0000256" key="14">
    <source>
        <dbReference type="PIRSR" id="PIRSR000382-3"/>
    </source>
</evidence>
<evidence type="ECO:0000256" key="5">
    <source>
        <dbReference type="ARBA" id="ARBA00022605"/>
    </source>
</evidence>
<evidence type="ECO:0000256" key="4">
    <source>
        <dbReference type="ARBA" id="ARBA00022603"/>
    </source>
</evidence>
<sequence length="777" mass="83232">MTTTSPFPAGTILGYPRIGPRRQLKKAVESFWAGTTSAAELEDTAATLRQATRARLVALGLGADDSSIPGSFSFYDQVLDALCTVGAVPARYASLVGADGRIDLAGYFTLARGEGDNLPLEMTKWFDSNYHYLVPEIGPETVFSLSSDRIVREFVEAKTAGYLTRPVIVGPVTFLLLSKASDEAPAGFSPLDRLDDLLPVYAALLQRLDEAGAQWVQLDEPALVSESIDTARTESLAALGRAYATLGRLAGRPAIFVAAPYGSLDDALPVLAGTPVDAIGLDLVRGALPLDTAGLAAKTLVAGVIDGHNIWRGDLALALEKAERLAGFSPRISVSTSTSLLHVPHDVDDEAGLGDDLPGWLAFADQKVGQVATLARGLSEGRAAIAGDLAAASAALESRRNARGVRDGRVRARAAALTEADFSRGDYPARLAAQDAALGLPPLPTTTIGSFPQTGDIRRARARRHAGELSHDDYRALMKAEIARVVALQEEIGLDVLVHGEPERNDMVQYFAEQLDGFQVTENGWVQSYGSRCTRPSILWGDVSRPRPITVDWSTYTQGLTAKPVKGMLTGPVTILAWSFVRDDQPLAETATQVALALRDEIHDLEAAGIGLVQVDEPALRELLPLKKKDHADYLDWSVGSFRLATAGVADATQIHTHLCYSEFGVVIDAIRNLDADVTSIEAARSRMEVVADIKAGGFDHGIGPGVYDIHSPRVPSVAEITALLDRALESIPERQVWVNPDCGLKTRGYKETVESLHNMVAATRAVRARIRVNIPG</sequence>
<dbReference type="InterPro" id="IPR002629">
    <property type="entry name" value="Met_Synth_C/arc"/>
</dbReference>
<feature type="domain" description="Cobalamin-independent methionine synthase MetE N-terminal" evidence="16">
    <location>
        <begin position="11"/>
        <end position="326"/>
    </location>
</feature>
<accession>A0A4R8WWW2</accession>
<evidence type="ECO:0000259" key="16">
    <source>
        <dbReference type="Pfam" id="PF08267"/>
    </source>
</evidence>
<feature type="binding site" evidence="12">
    <location>
        <position position="25"/>
    </location>
    <ligand>
        <name>5-methyltetrahydropteroyltri-L-glutamate</name>
        <dbReference type="ChEBI" id="CHEBI:58207"/>
    </ligand>
</feature>
<comment type="function">
    <text evidence="1 11">Catalyzes the transfer of a methyl group from 5-methyltetrahydrofolate to homocysteine resulting in methionine formation.</text>
</comment>
<feature type="domain" description="Cobalamin-independent methionine synthase MetE C-terminal/archaeal" evidence="15">
    <location>
        <begin position="443"/>
        <end position="765"/>
    </location>
</feature>
<dbReference type="PIRSF" id="PIRSF000382">
    <property type="entry name" value="MeTrfase_B12_ind"/>
    <property type="match status" value="1"/>
</dbReference>
<evidence type="ECO:0000256" key="6">
    <source>
        <dbReference type="ARBA" id="ARBA00022679"/>
    </source>
</evidence>
<comment type="cofactor">
    <cofactor evidence="13">
        <name>Zn(2+)</name>
        <dbReference type="ChEBI" id="CHEBI:29105"/>
    </cofactor>
    <text evidence="13">Binds 2 Zn(2+) ions per subunit.</text>
</comment>
<keyword evidence="8 11" id="KW-0677">Repeat</keyword>
<keyword evidence="10 11" id="KW-0486">Methionine biosynthesis</keyword>
<feature type="binding site" evidence="13">
    <location>
        <position position="660"/>
    </location>
    <ligand>
        <name>Zn(2+)</name>
        <dbReference type="ChEBI" id="CHEBI:29105"/>
        <label>1</label>
        <note>catalytic</note>
    </ligand>
</feature>
<comment type="cofactor">
    <cofactor evidence="11">
        <name>Zn(2+)</name>
        <dbReference type="ChEBI" id="CHEBI:29105"/>
    </cofactor>
    <text evidence="11">Binds 1 zinc ion per subunit.</text>
</comment>
<name>A0A4R8WWW2_9MICO</name>
<evidence type="ECO:0000313" key="17">
    <source>
        <dbReference type="EMBL" id="TFC16210.1"/>
    </source>
</evidence>
<dbReference type="InterPro" id="IPR038071">
    <property type="entry name" value="UROD/MetE-like_sf"/>
</dbReference>
<keyword evidence="18" id="KW-1185">Reference proteome</keyword>
<keyword evidence="5 11" id="KW-0028">Amino-acid biosynthesis</keyword>
<evidence type="ECO:0000256" key="13">
    <source>
        <dbReference type="PIRSR" id="PIRSR000382-2"/>
    </source>
</evidence>
<dbReference type="InterPro" id="IPR013215">
    <property type="entry name" value="Cbl-indep_Met_Synth_N"/>
</dbReference>
<feature type="binding site" evidence="11 12">
    <location>
        <begin position="532"/>
        <end position="533"/>
    </location>
    <ligand>
        <name>5-methyltetrahydropteroyltri-L-glutamate</name>
        <dbReference type="ChEBI" id="CHEBI:58207"/>
    </ligand>
</feature>
<feature type="binding site" evidence="11 12">
    <location>
        <begin position="448"/>
        <end position="450"/>
    </location>
    <ligand>
        <name>L-methionine</name>
        <dbReference type="ChEBI" id="CHEBI:57844"/>
    </ligand>
</feature>
<dbReference type="HAMAP" id="MF_00172">
    <property type="entry name" value="Meth_synth"/>
    <property type="match status" value="1"/>
</dbReference>
<dbReference type="GO" id="GO:0032259">
    <property type="term" value="P:methylation"/>
    <property type="evidence" value="ECO:0007669"/>
    <property type="project" value="UniProtKB-KW"/>
</dbReference>
<feature type="binding site" evidence="13">
    <location>
        <position position="682"/>
    </location>
    <ligand>
        <name>Zn(2+)</name>
        <dbReference type="ChEBI" id="CHEBI:29105"/>
        <label>1</label>
        <note>catalytic</note>
    </ligand>
</feature>
<feature type="binding site" evidence="11">
    <location>
        <position position="743"/>
    </location>
    <ligand>
        <name>Zn(2+)</name>
        <dbReference type="ChEBI" id="CHEBI:29105"/>
        <note>catalytic</note>
    </ligand>
</feature>
<evidence type="ECO:0000256" key="2">
    <source>
        <dbReference type="ARBA" id="ARBA00004681"/>
    </source>
</evidence>
<dbReference type="Gene3D" id="3.20.20.210">
    <property type="match status" value="2"/>
</dbReference>
<feature type="binding site" evidence="11">
    <location>
        <position position="622"/>
    </location>
    <ligand>
        <name>5-methyltetrahydropteroyltri-L-glutamate</name>
        <dbReference type="ChEBI" id="CHEBI:58207"/>
    </ligand>
</feature>
<feature type="binding site" evidence="11">
    <location>
        <position position="682"/>
    </location>
    <ligand>
        <name>Zn(2+)</name>
        <dbReference type="ChEBI" id="CHEBI:29105"/>
        <note>catalytic</note>
    </ligand>
</feature>
<dbReference type="CDD" id="cd03312">
    <property type="entry name" value="CIMS_N_terminal_like"/>
    <property type="match status" value="1"/>
</dbReference>
<feature type="binding site" evidence="11 12">
    <location>
        <position position="578"/>
    </location>
    <ligand>
        <name>5-methyltetrahydropteroyltri-L-glutamate</name>
        <dbReference type="ChEBI" id="CHEBI:58207"/>
    </ligand>
</feature>
<dbReference type="GO" id="GO:0009086">
    <property type="term" value="P:methionine biosynthetic process"/>
    <property type="evidence" value="ECO:0007669"/>
    <property type="project" value="UniProtKB-UniRule"/>
</dbReference>
<feature type="binding site" evidence="11 12">
    <location>
        <position position="616"/>
    </location>
    <ligand>
        <name>L-homocysteine</name>
        <dbReference type="ChEBI" id="CHEBI:58199"/>
    </ligand>
</feature>
<feature type="binding site" evidence="11 12">
    <location>
        <position position="616"/>
    </location>
    <ligand>
        <name>L-methionine</name>
        <dbReference type="ChEBI" id="CHEBI:57844"/>
    </ligand>
</feature>
<feature type="binding site" evidence="13">
    <location>
        <position position="658"/>
    </location>
    <ligand>
        <name>Zn(2+)</name>
        <dbReference type="ChEBI" id="CHEBI:29105"/>
        <label>2</label>
    </ligand>
</feature>
<dbReference type="Proteomes" id="UP000298412">
    <property type="component" value="Unassembled WGS sequence"/>
</dbReference>
<evidence type="ECO:0000256" key="11">
    <source>
        <dbReference type="HAMAP-Rule" id="MF_00172"/>
    </source>
</evidence>
<protein>
    <recommendedName>
        <fullName evidence="11">5-methyltetrahydropteroyltriglutamate--homocysteine methyltransferase</fullName>
        <ecNumber evidence="11">2.1.1.14</ecNumber>
    </recommendedName>
    <alternativeName>
        <fullName evidence="11">Cobalamin-independent methionine synthase</fullName>
    </alternativeName>
    <alternativeName>
        <fullName evidence="11">Methionine synthase, vitamin-B12 independent isozyme</fullName>
    </alternativeName>
</protein>
<proteinExistence type="inferred from homology"/>
<comment type="caution">
    <text evidence="17">The sequence shown here is derived from an EMBL/GenBank/DDBJ whole genome shotgun (WGS) entry which is preliminary data.</text>
</comment>
<dbReference type="UniPathway" id="UPA00051">
    <property type="reaction ID" value="UER00082"/>
</dbReference>
<dbReference type="GO" id="GO:0003871">
    <property type="term" value="F:5-methyltetrahydropteroyltriglutamate-homocysteine S-methyltransferase activity"/>
    <property type="evidence" value="ECO:0007669"/>
    <property type="project" value="UniProtKB-UniRule"/>
</dbReference>
<evidence type="ECO:0000259" key="15">
    <source>
        <dbReference type="Pfam" id="PF01717"/>
    </source>
</evidence>
<evidence type="ECO:0000256" key="12">
    <source>
        <dbReference type="PIRSR" id="PIRSR000382-1"/>
    </source>
</evidence>
<evidence type="ECO:0000256" key="7">
    <source>
        <dbReference type="ARBA" id="ARBA00022723"/>
    </source>
</evidence>
<dbReference type="GO" id="GO:0008270">
    <property type="term" value="F:zinc ion binding"/>
    <property type="evidence" value="ECO:0007669"/>
    <property type="project" value="InterPro"/>
</dbReference>
<organism evidence="17 18">
    <name type="scientific">Cryobacterium algoritolerans</name>
    <dbReference type="NCBI Taxonomy" id="1259184"/>
    <lineage>
        <taxon>Bacteria</taxon>
        <taxon>Bacillati</taxon>
        <taxon>Actinomycetota</taxon>
        <taxon>Actinomycetes</taxon>
        <taxon>Micrococcales</taxon>
        <taxon>Microbacteriaceae</taxon>
        <taxon>Cryobacterium</taxon>
    </lineage>
</organism>
<gene>
    <name evidence="11 17" type="primary">metE</name>
    <name evidence="17" type="ORF">E3O19_07960</name>
</gene>
<feature type="binding site" evidence="13">
    <location>
        <position position="743"/>
    </location>
    <ligand>
        <name>Zn(2+)</name>
        <dbReference type="ChEBI" id="CHEBI:29105"/>
        <label>1</label>
        <note>catalytic</note>
    </ligand>
</feature>
<dbReference type="PANTHER" id="PTHR30519">
    <property type="entry name" value="5-METHYLTETRAHYDROPTEROYLTRIGLUTAMATE--HOMOCYSTEINE METHYLTRANSFERASE"/>
    <property type="match status" value="1"/>
</dbReference>
<comment type="catalytic activity">
    <reaction evidence="11">
        <text>5-methyltetrahydropteroyltri-L-glutamate + L-homocysteine = tetrahydropteroyltri-L-glutamate + L-methionine</text>
        <dbReference type="Rhea" id="RHEA:21196"/>
        <dbReference type="ChEBI" id="CHEBI:57844"/>
        <dbReference type="ChEBI" id="CHEBI:58140"/>
        <dbReference type="ChEBI" id="CHEBI:58199"/>
        <dbReference type="ChEBI" id="CHEBI:58207"/>
        <dbReference type="EC" id="2.1.1.14"/>
    </reaction>
</comment>
<keyword evidence="6 11" id="KW-0808">Transferase</keyword>
<evidence type="ECO:0000256" key="10">
    <source>
        <dbReference type="ARBA" id="ARBA00023167"/>
    </source>
</evidence>
<evidence type="ECO:0000256" key="8">
    <source>
        <dbReference type="ARBA" id="ARBA00022737"/>
    </source>
</evidence>
<feature type="binding site" evidence="11 12">
    <location>
        <position position="501"/>
    </location>
    <ligand>
        <name>L-methionine</name>
        <dbReference type="ChEBI" id="CHEBI:57844"/>
    </ligand>
</feature>
<comment type="similarity">
    <text evidence="3 11">Belongs to the vitamin-B12 independent methionine synthase family.</text>
</comment>
<dbReference type="Pfam" id="PF08267">
    <property type="entry name" value="Meth_synt_1"/>
    <property type="match status" value="1"/>
</dbReference>
<dbReference type="NCBIfam" id="TIGR01371">
    <property type="entry name" value="met_syn_B12ind"/>
    <property type="match status" value="1"/>
</dbReference>
<feature type="binding site" evidence="11">
    <location>
        <position position="660"/>
    </location>
    <ligand>
        <name>Zn(2+)</name>
        <dbReference type="ChEBI" id="CHEBI:29105"/>
        <note>catalytic</note>
    </ligand>
</feature>